<keyword evidence="5" id="KW-1185">Reference proteome</keyword>
<reference evidence="3 5" key="2">
    <citation type="journal article" date="2018" name="FEMS Microbiol. Ecol.">
        <title>Co-invading symbiotic mutualists of Medicago polymorpha retain high ancestral diversity and contain diverse accessory genomes.</title>
        <authorList>
            <person name="Porter S.S."/>
            <person name="Faber-Hammond J.J."/>
            <person name="Friesen M.L."/>
        </authorList>
    </citation>
    <scope>NUCLEOTIDE SEQUENCE [LARGE SCALE GENOMIC DNA]</scope>
    <source>
        <strain evidence="3 5">Str16</strain>
    </source>
</reference>
<evidence type="ECO:0000313" key="4">
    <source>
        <dbReference type="EMBL" id="VTZ61059.1"/>
    </source>
</evidence>
<name>A0A508WW82_9HYPH</name>
<keyword evidence="2" id="KW-0472">Membrane</keyword>
<gene>
    <name evidence="3" type="ORF">BMJ33_03355</name>
    <name evidence="4" type="ORF">EMEDMD4_240002</name>
</gene>
<protein>
    <submittedName>
        <fullName evidence="4">Putative transmembrane protein</fullName>
    </submittedName>
</protein>
<dbReference type="RefSeq" id="WP_011976099.1">
    <property type="nucleotide sequence ID" value="NZ_ATYC01000022.1"/>
</dbReference>
<dbReference type="OMA" id="CGQGAHI"/>
<reference evidence="3" key="1">
    <citation type="submission" date="2017-04" db="EMBL/GenBank/DDBJ databases">
        <authorList>
            <person name="Porter S."/>
            <person name="Friesen M.L."/>
            <person name="Faber-Hammond J."/>
        </authorList>
    </citation>
    <scope>NUCLEOTIDE SEQUENCE</scope>
    <source>
        <strain evidence="3">Str16</strain>
    </source>
</reference>
<evidence type="ECO:0000313" key="5">
    <source>
        <dbReference type="Proteomes" id="UP001190825"/>
    </source>
</evidence>
<proteinExistence type="predicted"/>
<dbReference type="EMBL" id="CABFNB010000089">
    <property type="protein sequence ID" value="VTZ61059.1"/>
    <property type="molecule type" value="Genomic_DNA"/>
</dbReference>
<organism evidence="4">
    <name type="scientific">Sinorhizobium medicae</name>
    <dbReference type="NCBI Taxonomy" id="110321"/>
    <lineage>
        <taxon>Bacteria</taxon>
        <taxon>Pseudomonadati</taxon>
        <taxon>Pseudomonadota</taxon>
        <taxon>Alphaproteobacteria</taxon>
        <taxon>Hyphomicrobiales</taxon>
        <taxon>Rhizobiaceae</taxon>
        <taxon>Sinorhizobium/Ensifer group</taxon>
        <taxon>Sinorhizobium</taxon>
    </lineage>
</organism>
<keyword evidence="2" id="KW-1133">Transmembrane helix</keyword>
<reference evidence="4" key="3">
    <citation type="submission" date="2019-06" db="EMBL/GenBank/DDBJ databases">
        <authorList>
            <person name="Le Quere A."/>
            <person name="Colella S."/>
        </authorList>
    </citation>
    <scope>NUCLEOTIDE SEQUENCE</scope>
    <source>
        <strain evidence="4">EmedicaeMD41</strain>
    </source>
</reference>
<sequence length="252" mass="27567">MTKTNPKRRKRSTRRKSSQNGMGRWYLAAAIIVGGIVAYDHRGELDRLASTSQLTALLSPDEELTEKKVQAKKNAEKRPPKKVELATIPIPVRPKEHTGSIAQKAALIPPAPVKPPVAHSLEQAGQRPPESDTFFFCGIRHDNCVLDGDTFLFNGQRILIADIDAPETKLAKCDEERSRGSYAKARLRELLNAGNFALVASESAPGDEPGKRRLVVRNGRSLGDILISEGLAKKRSGRPQSWCGQSTARVSG</sequence>
<feature type="compositionally biased region" description="Basic residues" evidence="1">
    <location>
        <begin position="1"/>
        <end position="17"/>
    </location>
</feature>
<dbReference type="Gene3D" id="2.40.50.90">
    <property type="match status" value="1"/>
</dbReference>
<dbReference type="GeneID" id="61612876"/>
<evidence type="ECO:0000313" key="3">
    <source>
        <dbReference type="EMBL" id="PLU07894.1"/>
    </source>
</evidence>
<dbReference type="Proteomes" id="UP000507954">
    <property type="component" value="Unassembled WGS sequence"/>
</dbReference>
<feature type="transmembrane region" description="Helical" evidence="2">
    <location>
        <begin position="21"/>
        <end position="39"/>
    </location>
</feature>
<dbReference type="SUPFAM" id="SSF50199">
    <property type="entry name" value="Staphylococcal nuclease"/>
    <property type="match status" value="1"/>
</dbReference>
<feature type="region of interest" description="Disordered" evidence="1">
    <location>
        <begin position="1"/>
        <end position="20"/>
    </location>
</feature>
<dbReference type="EMBL" id="NBUC01000034">
    <property type="protein sequence ID" value="PLU07894.1"/>
    <property type="molecule type" value="Genomic_DNA"/>
</dbReference>
<evidence type="ECO:0000256" key="1">
    <source>
        <dbReference type="SAM" id="MobiDB-lite"/>
    </source>
</evidence>
<dbReference type="AlphaFoldDB" id="A0A508WW82"/>
<keyword evidence="2 4" id="KW-0812">Transmembrane</keyword>
<dbReference type="InterPro" id="IPR035437">
    <property type="entry name" value="SNase_OB-fold_sf"/>
</dbReference>
<accession>A0A508WW82</accession>
<dbReference type="Proteomes" id="UP001190825">
    <property type="component" value="Unassembled WGS sequence"/>
</dbReference>
<evidence type="ECO:0000256" key="2">
    <source>
        <dbReference type="SAM" id="Phobius"/>
    </source>
</evidence>